<evidence type="ECO:0000256" key="5">
    <source>
        <dbReference type="ARBA" id="ARBA00023157"/>
    </source>
</evidence>
<protein>
    <submittedName>
        <fullName evidence="7">S1/P1 Nuclease</fullName>
    </submittedName>
</protein>
<dbReference type="PANTHER" id="PTHR33146">
    <property type="entry name" value="ENDONUCLEASE 4"/>
    <property type="match status" value="1"/>
</dbReference>
<dbReference type="AlphaFoldDB" id="A0A517VTW1"/>
<dbReference type="GO" id="GO:0004519">
    <property type="term" value="F:endonuclease activity"/>
    <property type="evidence" value="ECO:0007669"/>
    <property type="project" value="UniProtKB-KW"/>
</dbReference>
<keyword evidence="2" id="KW-0479">Metal-binding</keyword>
<evidence type="ECO:0000256" key="4">
    <source>
        <dbReference type="ARBA" id="ARBA00022801"/>
    </source>
</evidence>
<dbReference type="SUPFAM" id="SSF48537">
    <property type="entry name" value="Phospholipase C/P1 nuclease"/>
    <property type="match status" value="1"/>
</dbReference>
<keyword evidence="4" id="KW-0378">Hydrolase</keyword>
<dbReference type="Gene3D" id="1.10.575.10">
    <property type="entry name" value="P1 Nuclease"/>
    <property type="match status" value="1"/>
</dbReference>
<dbReference type="PANTHER" id="PTHR33146:SF26">
    <property type="entry name" value="ENDONUCLEASE 4"/>
    <property type="match status" value="1"/>
</dbReference>
<evidence type="ECO:0000256" key="6">
    <source>
        <dbReference type="ARBA" id="ARBA00023180"/>
    </source>
</evidence>
<dbReference type="GO" id="GO:0046872">
    <property type="term" value="F:metal ion binding"/>
    <property type="evidence" value="ECO:0007669"/>
    <property type="project" value="UniProtKB-KW"/>
</dbReference>
<dbReference type="CDD" id="cd11010">
    <property type="entry name" value="S1-P1_nuclease"/>
    <property type="match status" value="1"/>
</dbReference>
<keyword evidence="6" id="KW-0325">Glycoprotein</keyword>
<keyword evidence="1" id="KW-0540">Nuclease</keyword>
<evidence type="ECO:0000313" key="7">
    <source>
        <dbReference type="EMBL" id="QDT96441.1"/>
    </source>
</evidence>
<keyword evidence="3" id="KW-0255">Endonuclease</keyword>
<name>A0A517VTW1_9PLAN</name>
<dbReference type="InterPro" id="IPR003154">
    <property type="entry name" value="S1/P1nuclease"/>
</dbReference>
<proteinExistence type="predicted"/>
<dbReference type="Pfam" id="PF02265">
    <property type="entry name" value="S1-P1_nuclease"/>
    <property type="match status" value="1"/>
</dbReference>
<dbReference type="InterPro" id="IPR008947">
    <property type="entry name" value="PLipase_C/P1_nuclease_dom_sf"/>
</dbReference>
<dbReference type="GO" id="GO:0003676">
    <property type="term" value="F:nucleic acid binding"/>
    <property type="evidence" value="ECO:0007669"/>
    <property type="project" value="InterPro"/>
</dbReference>
<organism evidence="7 8">
    <name type="scientific">Gimesia aquarii</name>
    <dbReference type="NCBI Taxonomy" id="2527964"/>
    <lineage>
        <taxon>Bacteria</taxon>
        <taxon>Pseudomonadati</taxon>
        <taxon>Planctomycetota</taxon>
        <taxon>Planctomycetia</taxon>
        <taxon>Planctomycetales</taxon>
        <taxon>Planctomycetaceae</taxon>
        <taxon>Gimesia</taxon>
    </lineage>
</organism>
<dbReference type="GO" id="GO:0006308">
    <property type="term" value="P:DNA catabolic process"/>
    <property type="evidence" value="ECO:0007669"/>
    <property type="project" value="InterPro"/>
</dbReference>
<evidence type="ECO:0000256" key="2">
    <source>
        <dbReference type="ARBA" id="ARBA00022723"/>
    </source>
</evidence>
<keyword evidence="5" id="KW-1015">Disulfide bond</keyword>
<evidence type="ECO:0000313" key="8">
    <source>
        <dbReference type="Proteomes" id="UP000318704"/>
    </source>
</evidence>
<reference evidence="7 8" key="1">
    <citation type="submission" date="2019-03" db="EMBL/GenBank/DDBJ databases">
        <title>Deep-cultivation of Planctomycetes and their phenomic and genomic characterization uncovers novel biology.</title>
        <authorList>
            <person name="Wiegand S."/>
            <person name="Jogler M."/>
            <person name="Boedeker C."/>
            <person name="Pinto D."/>
            <person name="Vollmers J."/>
            <person name="Rivas-Marin E."/>
            <person name="Kohn T."/>
            <person name="Peeters S.H."/>
            <person name="Heuer A."/>
            <person name="Rast P."/>
            <person name="Oberbeckmann S."/>
            <person name="Bunk B."/>
            <person name="Jeske O."/>
            <person name="Meyerdierks A."/>
            <person name="Storesund J.E."/>
            <person name="Kallscheuer N."/>
            <person name="Luecker S."/>
            <person name="Lage O.M."/>
            <person name="Pohl T."/>
            <person name="Merkel B.J."/>
            <person name="Hornburger P."/>
            <person name="Mueller R.-W."/>
            <person name="Bruemmer F."/>
            <person name="Labrenz M."/>
            <person name="Spormann A.M."/>
            <person name="Op den Camp H."/>
            <person name="Overmann J."/>
            <person name="Amann R."/>
            <person name="Jetten M.S.M."/>
            <person name="Mascher T."/>
            <person name="Medema M.H."/>
            <person name="Devos D.P."/>
            <person name="Kaster A.-K."/>
            <person name="Ovreas L."/>
            <person name="Rohde M."/>
            <person name="Galperin M.Y."/>
            <person name="Jogler C."/>
        </authorList>
    </citation>
    <scope>NUCLEOTIDE SEQUENCE [LARGE SCALE GENOMIC DNA]</scope>
    <source>
        <strain evidence="7 8">V144</strain>
    </source>
</reference>
<dbReference type="EMBL" id="CP037920">
    <property type="protein sequence ID" value="QDT96441.1"/>
    <property type="molecule type" value="Genomic_DNA"/>
</dbReference>
<dbReference type="Proteomes" id="UP000318704">
    <property type="component" value="Chromosome"/>
</dbReference>
<accession>A0A517VTW1</accession>
<gene>
    <name evidence="7" type="ORF">V144x_18980</name>
</gene>
<evidence type="ECO:0000256" key="3">
    <source>
        <dbReference type="ARBA" id="ARBA00022759"/>
    </source>
</evidence>
<dbReference type="GO" id="GO:0016788">
    <property type="term" value="F:hydrolase activity, acting on ester bonds"/>
    <property type="evidence" value="ECO:0007669"/>
    <property type="project" value="InterPro"/>
</dbReference>
<sequence>MIILNRFKILAAALTVSAFLYTQQRSVFAWNSTGHRIIAYITYNQLEPSVRQAMVELLKQHPRFEKDFQSKMPDVIKERNAATQNRWIFMHAATWPDIARGFNKADREKYHHGTWHYINKPLYLDPASELALSAKLPVNLSTSSEDGTEVLKFNVLQALEFCVKQMNDPAVSPADKAVSLCWIMHLCGDIHQPLHSTALFAKKTFPEGDRGGNLIRFKHSNLHSQWDRLLGTSWKYSDIASKAIGISHDPALKQRGKAATQKMAFETWSDESHVLAIEHVYSPQILAAVKSAEAKGTNLKKLPQLPQSYFQNGGTIASQRAAQAGWRLAAVINSVQ</sequence>
<evidence type="ECO:0000256" key="1">
    <source>
        <dbReference type="ARBA" id="ARBA00022722"/>
    </source>
</evidence>
<dbReference type="KEGG" id="gaw:V144x_18980"/>